<dbReference type="GO" id="GO:0005737">
    <property type="term" value="C:cytoplasm"/>
    <property type="evidence" value="ECO:0007669"/>
    <property type="project" value="TreeGrafter"/>
</dbReference>
<dbReference type="SUPFAM" id="SSF51905">
    <property type="entry name" value="FAD/NAD(P)-binding domain"/>
    <property type="match status" value="1"/>
</dbReference>
<dbReference type="InterPro" id="IPR006076">
    <property type="entry name" value="FAD-dep_OxRdtase"/>
</dbReference>
<dbReference type="Gene3D" id="3.30.9.10">
    <property type="entry name" value="D-Amino Acid Oxidase, subunit A, domain 2"/>
    <property type="match status" value="1"/>
</dbReference>
<sequence length="416" mass="45925">MKNQDEIVVIGGGVIGISTAYYLKKQNLAVTLLEKNTICSGASHGNAGLISCENFIPMAAPGAVKQGLRWLADADSPFSIKPRLDLDLLRWLIQFGAACRKKPMLKTLSVLKRMKEVGSGLFDELMSSHHIECDHDRKGRLVLYKDSAHFEEGIETARFLQEYGINSQILDKTAVREKEPNLTSAVVGGIYYSEYVHVTPDRFVHSLARLVEEQGGILKTKTEVIGFETKGQRISKVITTRGDLYPDQVVLAAGAWSPIVGRDLGLKIPIQPAKGYSITVKRPDSCPGFSLDLADDKVAVTPMGDRLRFSSTLELNGYDLSINRRRIAATRRAVSSYLSGMEDLDLIEIWSGLRPNTPDTLPLIGRSKSFDNLILATGHDMLGMTHSLITGKIVSQIIMNETPVIDLAPFRPERFD</sequence>
<evidence type="ECO:0000313" key="3">
    <source>
        <dbReference type="EMBL" id="PCI29297.1"/>
    </source>
</evidence>
<dbReference type="PANTHER" id="PTHR13847">
    <property type="entry name" value="SARCOSINE DEHYDROGENASE-RELATED"/>
    <property type="match status" value="1"/>
</dbReference>
<dbReference type="Proteomes" id="UP000218113">
    <property type="component" value="Unassembled WGS sequence"/>
</dbReference>
<protein>
    <submittedName>
        <fullName evidence="3">FAD-dependent oxidoreductase</fullName>
    </submittedName>
</protein>
<evidence type="ECO:0000259" key="2">
    <source>
        <dbReference type="Pfam" id="PF01266"/>
    </source>
</evidence>
<dbReference type="InterPro" id="IPR036188">
    <property type="entry name" value="FAD/NAD-bd_sf"/>
</dbReference>
<gene>
    <name evidence="3" type="ORF">COB67_04345</name>
</gene>
<accession>A0A2A4T8H0</accession>
<dbReference type="Gene3D" id="3.50.50.60">
    <property type="entry name" value="FAD/NAD(P)-binding domain"/>
    <property type="match status" value="2"/>
</dbReference>
<evidence type="ECO:0000313" key="4">
    <source>
        <dbReference type="Proteomes" id="UP000218113"/>
    </source>
</evidence>
<dbReference type="AlphaFoldDB" id="A0A2A4T8H0"/>
<feature type="domain" description="FAD dependent oxidoreductase" evidence="2">
    <location>
        <begin position="7"/>
        <end position="396"/>
    </location>
</feature>
<dbReference type="Pfam" id="PF01266">
    <property type="entry name" value="DAO"/>
    <property type="match status" value="1"/>
</dbReference>
<dbReference type="EMBL" id="NVSR01000016">
    <property type="protein sequence ID" value="PCI29297.1"/>
    <property type="molecule type" value="Genomic_DNA"/>
</dbReference>
<dbReference type="PANTHER" id="PTHR13847:SF289">
    <property type="entry name" value="GLYCINE OXIDASE"/>
    <property type="match status" value="1"/>
</dbReference>
<keyword evidence="1" id="KW-0560">Oxidoreductase</keyword>
<comment type="caution">
    <text evidence="3">The sequence shown here is derived from an EMBL/GenBank/DDBJ whole genome shotgun (WGS) entry which is preliminary data.</text>
</comment>
<dbReference type="GO" id="GO:0016491">
    <property type="term" value="F:oxidoreductase activity"/>
    <property type="evidence" value="ECO:0007669"/>
    <property type="project" value="UniProtKB-KW"/>
</dbReference>
<evidence type="ECO:0000256" key="1">
    <source>
        <dbReference type="ARBA" id="ARBA00023002"/>
    </source>
</evidence>
<reference evidence="4" key="1">
    <citation type="submission" date="2017-08" db="EMBL/GenBank/DDBJ databases">
        <title>A dynamic microbial community with high functional redundancy inhabits the cold, oxic subseafloor aquifer.</title>
        <authorList>
            <person name="Tully B.J."/>
            <person name="Wheat C.G."/>
            <person name="Glazer B.T."/>
            <person name="Huber J.A."/>
        </authorList>
    </citation>
    <scope>NUCLEOTIDE SEQUENCE [LARGE SCALE GENOMIC DNA]</scope>
</reference>
<organism evidence="3 4">
    <name type="scientific">SAR324 cluster bacterium</name>
    <dbReference type="NCBI Taxonomy" id="2024889"/>
    <lineage>
        <taxon>Bacteria</taxon>
        <taxon>Deltaproteobacteria</taxon>
        <taxon>SAR324 cluster</taxon>
    </lineage>
</organism>
<proteinExistence type="predicted"/>
<dbReference type="SUPFAM" id="SSF54373">
    <property type="entry name" value="FAD-linked reductases, C-terminal domain"/>
    <property type="match status" value="1"/>
</dbReference>
<name>A0A2A4T8H0_9DELT</name>